<dbReference type="InParanoid" id="A0A3M0BXR6"/>
<keyword evidence="3" id="KW-0645">Protease</keyword>
<keyword evidence="1" id="KW-0812">Transmembrane</keyword>
<evidence type="ECO:0000259" key="2">
    <source>
        <dbReference type="Pfam" id="PF02517"/>
    </source>
</evidence>
<protein>
    <submittedName>
        <fullName evidence="3">CAAX prenyl protease-like protein</fullName>
    </submittedName>
</protein>
<evidence type="ECO:0000256" key="1">
    <source>
        <dbReference type="SAM" id="Phobius"/>
    </source>
</evidence>
<dbReference type="AlphaFoldDB" id="A0A3M0BXR6"/>
<feature type="transmembrane region" description="Helical" evidence="1">
    <location>
        <begin position="154"/>
        <end position="172"/>
    </location>
</feature>
<sequence length="251" mass="27099">MSDAIINQASIDAENMETQAHGQSVFWGGFKPLILWFVIEFALGFALGFAFGFVGADFQAVGPWNVTAIMTIVSGAGGVAAVSLWIGFDMGRHHPGRAHMIGWRPARDGIANTLFRVFLAFVVLRAAQAAYFAVFTEYTGAPAPSNVPATDGLWLPHAVWIYALLLVIAPVVEEAVFRGYLQNSLKSRLSPVLSMTITAALFASIHFDIANWVPLFFLGLALGAVRERTGALWPSMALHVVNNTVALVIIP</sequence>
<keyword evidence="1" id="KW-0472">Membrane</keyword>
<dbReference type="Pfam" id="PF02517">
    <property type="entry name" value="Rce1-like"/>
    <property type="match status" value="1"/>
</dbReference>
<gene>
    <name evidence="3" type="ORF">BXY39_3339</name>
</gene>
<organism evidence="3 4">
    <name type="scientific">Eilatimonas milleporae</name>
    <dbReference type="NCBI Taxonomy" id="911205"/>
    <lineage>
        <taxon>Bacteria</taxon>
        <taxon>Pseudomonadati</taxon>
        <taxon>Pseudomonadota</taxon>
        <taxon>Alphaproteobacteria</taxon>
        <taxon>Kordiimonadales</taxon>
        <taxon>Kordiimonadaceae</taxon>
        <taxon>Eilatimonas</taxon>
    </lineage>
</organism>
<proteinExistence type="predicted"/>
<dbReference type="GO" id="GO:0006508">
    <property type="term" value="P:proteolysis"/>
    <property type="evidence" value="ECO:0007669"/>
    <property type="project" value="UniProtKB-KW"/>
</dbReference>
<name>A0A3M0BXR6_9PROT</name>
<reference evidence="3 4" key="1">
    <citation type="submission" date="2018-10" db="EMBL/GenBank/DDBJ databases">
        <title>Genomic Encyclopedia of Archaeal and Bacterial Type Strains, Phase II (KMG-II): from individual species to whole genera.</title>
        <authorList>
            <person name="Goeker M."/>
        </authorList>
    </citation>
    <scope>NUCLEOTIDE SEQUENCE [LARGE SCALE GENOMIC DNA]</scope>
    <source>
        <strain evidence="3 4">DSM 25217</strain>
    </source>
</reference>
<evidence type="ECO:0000313" key="3">
    <source>
        <dbReference type="EMBL" id="RMB01832.1"/>
    </source>
</evidence>
<feature type="transmembrane region" description="Helical" evidence="1">
    <location>
        <begin position="33"/>
        <end position="54"/>
    </location>
</feature>
<keyword evidence="3" id="KW-0378">Hydrolase</keyword>
<dbReference type="PANTHER" id="PTHR43592:SF15">
    <property type="entry name" value="CAAX AMINO TERMINAL PROTEASE FAMILY PROTEIN"/>
    <property type="match status" value="1"/>
</dbReference>
<dbReference type="GO" id="GO:0080120">
    <property type="term" value="P:CAAX-box protein maturation"/>
    <property type="evidence" value="ECO:0007669"/>
    <property type="project" value="UniProtKB-ARBA"/>
</dbReference>
<dbReference type="OrthoDB" id="9782250at2"/>
<dbReference type="RefSeq" id="WP_121939988.1">
    <property type="nucleotide sequence ID" value="NZ_REFR01000015.1"/>
</dbReference>
<keyword evidence="4" id="KW-1185">Reference proteome</keyword>
<dbReference type="EMBL" id="REFR01000015">
    <property type="protein sequence ID" value="RMB01832.1"/>
    <property type="molecule type" value="Genomic_DNA"/>
</dbReference>
<dbReference type="GO" id="GO:0004175">
    <property type="term" value="F:endopeptidase activity"/>
    <property type="evidence" value="ECO:0007669"/>
    <property type="project" value="UniProtKB-ARBA"/>
</dbReference>
<feature type="transmembrane region" description="Helical" evidence="1">
    <location>
        <begin position="109"/>
        <end position="134"/>
    </location>
</feature>
<feature type="transmembrane region" description="Helical" evidence="1">
    <location>
        <begin position="66"/>
        <end position="88"/>
    </location>
</feature>
<keyword evidence="1" id="KW-1133">Transmembrane helix</keyword>
<dbReference type="InterPro" id="IPR003675">
    <property type="entry name" value="Rce1/LyrA-like_dom"/>
</dbReference>
<dbReference type="Proteomes" id="UP000271227">
    <property type="component" value="Unassembled WGS sequence"/>
</dbReference>
<feature type="domain" description="CAAX prenyl protease 2/Lysostaphin resistance protein A-like" evidence="2">
    <location>
        <begin position="157"/>
        <end position="245"/>
    </location>
</feature>
<dbReference type="PANTHER" id="PTHR43592">
    <property type="entry name" value="CAAX AMINO TERMINAL PROTEASE"/>
    <property type="match status" value="1"/>
</dbReference>
<evidence type="ECO:0000313" key="4">
    <source>
        <dbReference type="Proteomes" id="UP000271227"/>
    </source>
</evidence>
<feature type="transmembrane region" description="Helical" evidence="1">
    <location>
        <begin position="192"/>
        <end position="225"/>
    </location>
</feature>
<accession>A0A3M0BXR6</accession>
<comment type="caution">
    <text evidence="3">The sequence shown here is derived from an EMBL/GenBank/DDBJ whole genome shotgun (WGS) entry which is preliminary data.</text>
</comment>